<evidence type="ECO:0000259" key="10">
    <source>
        <dbReference type="PROSITE" id="PS50055"/>
    </source>
</evidence>
<protein>
    <submittedName>
        <fullName evidence="12">Receptor-type tyrosine-protein phosphatase-like N</fullName>
    </submittedName>
</protein>
<feature type="region of interest" description="Disordered" evidence="8">
    <location>
        <begin position="451"/>
        <end position="474"/>
    </location>
</feature>
<evidence type="ECO:0000256" key="7">
    <source>
        <dbReference type="ARBA" id="ARBA00023329"/>
    </source>
</evidence>
<dbReference type="SMART" id="SM00194">
    <property type="entry name" value="PTPc"/>
    <property type="match status" value="1"/>
</dbReference>
<dbReference type="PROSITE" id="PS50056">
    <property type="entry name" value="TYR_PHOSPHATASE_2"/>
    <property type="match status" value="1"/>
</dbReference>
<dbReference type="PANTHER" id="PTHR46106">
    <property type="entry name" value="IA-2 PROTEIN TYROSINE PHOSPHATASE, ISOFORM C"/>
    <property type="match status" value="1"/>
</dbReference>
<evidence type="ECO:0000259" key="11">
    <source>
        <dbReference type="PROSITE" id="PS50056"/>
    </source>
</evidence>
<organism evidence="12">
    <name type="scientific">Schistocephalus solidus</name>
    <name type="common">Tapeworm</name>
    <dbReference type="NCBI Taxonomy" id="70667"/>
    <lineage>
        <taxon>Eukaryota</taxon>
        <taxon>Metazoa</taxon>
        <taxon>Spiralia</taxon>
        <taxon>Lophotrochozoa</taxon>
        <taxon>Platyhelminthes</taxon>
        <taxon>Cestoda</taxon>
        <taxon>Eucestoda</taxon>
        <taxon>Diphyllobothriidea</taxon>
        <taxon>Diphyllobothriidae</taxon>
        <taxon>Schistocephalus</taxon>
    </lineage>
</organism>
<feature type="domain" description="Tyrosine-protein phosphatase" evidence="10">
    <location>
        <begin position="553"/>
        <end position="825"/>
    </location>
</feature>
<evidence type="ECO:0000256" key="4">
    <source>
        <dbReference type="ARBA" id="ARBA00022989"/>
    </source>
</evidence>
<proteinExistence type="predicted"/>
<evidence type="ECO:0000313" key="12">
    <source>
        <dbReference type="EMBL" id="JAP43607.1"/>
    </source>
</evidence>
<dbReference type="InterPro" id="IPR003595">
    <property type="entry name" value="Tyr_Pase_cat"/>
</dbReference>
<dbReference type="Gene3D" id="3.90.190.10">
    <property type="entry name" value="Protein tyrosine phosphatase superfamily"/>
    <property type="match status" value="1"/>
</dbReference>
<sequence>MLSLKLWPSVFSIVLPIITHEQIFFAASLSTSWPKTFAYPVFGGYIGCFESNVCLPSEICRDDNFYGKCVSRSSTLLPDIQLSEAEWNLLKETKNVFQQLGLKWSDPYLQCFLRGLILKLQMNNVRLSIKNLCGELPPEFLELLLREDEPLLVRGGELNLGDTSQEESRPNPSLNFIPDSRIMRLYLRPRNSESSSDFFERPNFDDINLDGVSSRDQPVSGTDFSTQASKGLINNFRKNLQMPALKRQLQRKTMVSKRFNRQKLVEMDSENLERIVKNLVWLRFSKPINYIEAQDFLNTLSQDVDMRPPVASFQLDRSGKILQFHVPFQAGLTADDVINSLSSKRDWFQMNGILDIGKGIPILTEASGVPYQRYKSGGFVDSAPEDRNLNPQPRNRISRASFVAIIIFCTIALITALLLFLQYMVRSGRCFNRKGSGESILTKSQYAEDDTEKMMHKLSSESPGSPPPYHDSYVSEKPQETKVVKEAFRQKLASTGGSEASVESMAAAPAAQSTRLSSNSSWSEEPVQMQIDVKTGHLILSYMEERLRNRDRLDADWAAISSYESEEAVPCEAANKPENACKNREGCPVPYEQTRVLLSNRGNVYINASLVFDHDPRTPTYIAAETPLPGTVAAFWQMVWEQFAVVIVCLEPDSSLEQVMENCLDSGCDSVDTTTQARYWPPEGCSMYGKFEVRFVSEHSSCGDFIIRSFYLKEVESGETRTITQFHFLKWLEDVPSCDVKTVLDFRRKVNKSFRAKKSPVVVHCIDGSGKTGTYLLIDLVLNRINKGVKELDVAASIEHLRDQRHGMIKSKEQFKFVLASIAEEVNSMLNAVG</sequence>
<feature type="domain" description="Tyrosine specific protein phosphatases" evidence="11">
    <location>
        <begin position="741"/>
        <end position="816"/>
    </location>
</feature>
<feature type="transmembrane region" description="Helical" evidence="9">
    <location>
        <begin position="402"/>
        <end position="425"/>
    </location>
</feature>
<evidence type="ECO:0000256" key="3">
    <source>
        <dbReference type="ARBA" id="ARBA00022729"/>
    </source>
</evidence>
<evidence type="ECO:0000256" key="2">
    <source>
        <dbReference type="ARBA" id="ARBA00022692"/>
    </source>
</evidence>
<dbReference type="GO" id="GO:0004725">
    <property type="term" value="F:protein tyrosine phosphatase activity"/>
    <property type="evidence" value="ECO:0007669"/>
    <property type="project" value="InterPro"/>
</dbReference>
<accession>A0A0X3P1B8</accession>
<dbReference type="PRINTS" id="PR00700">
    <property type="entry name" value="PRTYPHPHTASE"/>
</dbReference>
<keyword evidence="5 9" id="KW-0472">Membrane</keyword>
<dbReference type="EMBL" id="GEEE01019618">
    <property type="protein sequence ID" value="JAP43607.1"/>
    <property type="molecule type" value="Transcribed_RNA"/>
</dbReference>
<dbReference type="InterPro" id="IPR029021">
    <property type="entry name" value="Prot-tyrosine_phosphatase-like"/>
</dbReference>
<keyword evidence="4 9" id="KW-1133">Transmembrane helix</keyword>
<dbReference type="GO" id="GO:0030141">
    <property type="term" value="C:secretory granule"/>
    <property type="evidence" value="ECO:0007669"/>
    <property type="project" value="InterPro"/>
</dbReference>
<dbReference type="GO" id="GO:0030659">
    <property type="term" value="C:cytoplasmic vesicle membrane"/>
    <property type="evidence" value="ECO:0007669"/>
    <property type="project" value="UniProtKB-SubCell"/>
</dbReference>
<evidence type="ECO:0000256" key="1">
    <source>
        <dbReference type="ARBA" id="ARBA00004358"/>
    </source>
</evidence>
<dbReference type="InterPro" id="IPR000242">
    <property type="entry name" value="PTP_cat"/>
</dbReference>
<evidence type="ECO:0000256" key="6">
    <source>
        <dbReference type="ARBA" id="ARBA00023180"/>
    </source>
</evidence>
<reference evidence="12" key="1">
    <citation type="submission" date="2016-01" db="EMBL/GenBank/DDBJ databases">
        <title>Reference transcriptome for the parasite Schistocephalus solidus: insights into the molecular evolution of parasitism.</title>
        <authorList>
            <person name="Hebert F.O."/>
            <person name="Grambauer S."/>
            <person name="Barber I."/>
            <person name="Landry C.R."/>
            <person name="Aubin-Horth N."/>
        </authorList>
    </citation>
    <scope>NUCLEOTIDE SEQUENCE</scope>
</reference>
<dbReference type="GO" id="GO:0045202">
    <property type="term" value="C:synapse"/>
    <property type="evidence" value="ECO:0007669"/>
    <property type="project" value="TreeGrafter"/>
</dbReference>
<dbReference type="Pfam" id="PF00102">
    <property type="entry name" value="Y_phosphatase"/>
    <property type="match status" value="1"/>
</dbReference>
<keyword evidence="6" id="KW-0325">Glycoprotein</keyword>
<keyword evidence="2 9" id="KW-0812">Transmembrane</keyword>
<dbReference type="SUPFAM" id="SSF52799">
    <property type="entry name" value="(Phosphotyrosine protein) phosphatases II"/>
    <property type="match status" value="1"/>
</dbReference>
<dbReference type="AlphaFoldDB" id="A0A0X3P1B8"/>
<name>A0A0X3P1B8_SCHSO</name>
<evidence type="ECO:0000256" key="8">
    <source>
        <dbReference type="SAM" id="MobiDB-lite"/>
    </source>
</evidence>
<dbReference type="SMART" id="SM00404">
    <property type="entry name" value="PTPc_motif"/>
    <property type="match status" value="1"/>
</dbReference>
<dbReference type="PROSITE" id="PS50055">
    <property type="entry name" value="TYR_PHOSPHATASE_PTP"/>
    <property type="match status" value="1"/>
</dbReference>
<evidence type="ECO:0000256" key="9">
    <source>
        <dbReference type="SAM" id="Phobius"/>
    </source>
</evidence>
<keyword evidence="3" id="KW-0732">Signal</keyword>
<keyword evidence="12" id="KW-0675">Receptor</keyword>
<comment type="subcellular location">
    <subcellularLocation>
        <location evidence="1">Cytoplasmic vesicle membrane</location>
        <topology evidence="1">Single-pass type I membrane protein</topology>
    </subcellularLocation>
</comment>
<dbReference type="InterPro" id="IPR033522">
    <property type="entry name" value="IA-2/IA-2_beta"/>
</dbReference>
<dbReference type="InterPro" id="IPR000387">
    <property type="entry name" value="Tyr_Pase_dom"/>
</dbReference>
<dbReference type="GO" id="GO:0051046">
    <property type="term" value="P:regulation of secretion"/>
    <property type="evidence" value="ECO:0007669"/>
    <property type="project" value="TreeGrafter"/>
</dbReference>
<keyword evidence="7" id="KW-0968">Cytoplasmic vesicle</keyword>
<evidence type="ECO:0000256" key="5">
    <source>
        <dbReference type="ARBA" id="ARBA00023136"/>
    </source>
</evidence>
<gene>
    <name evidence="12" type="primary">PTPRN</name>
    <name evidence="12" type="ORF">TR92375</name>
</gene>
<dbReference type="FunFam" id="3.90.190.10:FF:000017">
    <property type="entry name" value="receptor-type tyrosine-protein phosphatase-like N isoform X2"/>
    <property type="match status" value="1"/>
</dbReference>
<dbReference type="PANTHER" id="PTHR46106:SF4">
    <property type="entry name" value="IA-2 PROTEIN TYROSINE PHOSPHATASE, ISOFORM C"/>
    <property type="match status" value="1"/>
</dbReference>